<dbReference type="InterPro" id="IPR003317">
    <property type="entry name" value="Cyt-d_oxidase_su2"/>
</dbReference>
<comment type="similarity">
    <text evidence="2">Belongs to the cytochrome ubiquinol oxidase subunit 2 family.</text>
</comment>
<dbReference type="Proteomes" id="UP001556040">
    <property type="component" value="Unassembled WGS sequence"/>
</dbReference>
<evidence type="ECO:0000256" key="6">
    <source>
        <dbReference type="ARBA" id="ARBA00023136"/>
    </source>
</evidence>
<dbReference type="Pfam" id="PF02322">
    <property type="entry name" value="Cyt_bd_oxida_II"/>
    <property type="match status" value="1"/>
</dbReference>
<accession>A0ABV3Q2C0</accession>
<feature type="transmembrane region" description="Helical" evidence="7">
    <location>
        <begin position="260"/>
        <end position="283"/>
    </location>
</feature>
<protein>
    <submittedName>
        <fullName evidence="8">Cytochrome d ubiquinol oxidase subunit II</fullName>
        <ecNumber evidence="8">1.10.3.-</ecNumber>
    </submittedName>
</protein>
<name>A0ABV3Q2C0_9BACL</name>
<evidence type="ECO:0000256" key="5">
    <source>
        <dbReference type="ARBA" id="ARBA00022989"/>
    </source>
</evidence>
<dbReference type="RefSeq" id="WP_367778938.1">
    <property type="nucleotide sequence ID" value="NZ_JBFMIA010000003.1"/>
</dbReference>
<keyword evidence="5 7" id="KW-1133">Transmembrane helix</keyword>
<evidence type="ECO:0000256" key="4">
    <source>
        <dbReference type="ARBA" id="ARBA00022692"/>
    </source>
</evidence>
<feature type="transmembrane region" description="Helical" evidence="7">
    <location>
        <begin position="117"/>
        <end position="142"/>
    </location>
</feature>
<evidence type="ECO:0000313" key="9">
    <source>
        <dbReference type="Proteomes" id="UP001556040"/>
    </source>
</evidence>
<proteinExistence type="inferred from homology"/>
<feature type="transmembrane region" description="Helical" evidence="7">
    <location>
        <begin position="6"/>
        <end position="34"/>
    </location>
</feature>
<reference evidence="8 9" key="1">
    <citation type="journal article" date="1979" name="Int. J. Syst. Evol. Microbiol.">
        <title>Bacillus globisporus subsp. marinus subsp. nov.</title>
        <authorList>
            <person name="Liu H."/>
        </authorList>
    </citation>
    <scope>NUCLEOTIDE SEQUENCE [LARGE SCALE GENOMIC DNA]</scope>
    <source>
        <strain evidence="8 9">DSM 1297</strain>
    </source>
</reference>
<feature type="transmembrane region" description="Helical" evidence="7">
    <location>
        <begin position="232"/>
        <end position="253"/>
    </location>
</feature>
<comment type="subcellular location">
    <subcellularLocation>
        <location evidence="1">Cell membrane</location>
        <topology evidence="1">Multi-pass membrane protein</topology>
    </subcellularLocation>
</comment>
<dbReference type="EMBL" id="JBFMIA010000003">
    <property type="protein sequence ID" value="MEW9501467.1"/>
    <property type="molecule type" value="Genomic_DNA"/>
</dbReference>
<keyword evidence="4 7" id="KW-0812">Transmembrane</keyword>
<evidence type="ECO:0000256" key="1">
    <source>
        <dbReference type="ARBA" id="ARBA00004651"/>
    </source>
</evidence>
<evidence type="ECO:0000256" key="3">
    <source>
        <dbReference type="ARBA" id="ARBA00022475"/>
    </source>
</evidence>
<evidence type="ECO:0000256" key="7">
    <source>
        <dbReference type="SAM" id="Phobius"/>
    </source>
</evidence>
<dbReference type="GO" id="GO:0016491">
    <property type="term" value="F:oxidoreductase activity"/>
    <property type="evidence" value="ECO:0007669"/>
    <property type="project" value="UniProtKB-KW"/>
</dbReference>
<comment type="caution">
    <text evidence="8">The sequence shown here is derived from an EMBL/GenBank/DDBJ whole genome shotgun (WGS) entry which is preliminary data.</text>
</comment>
<gene>
    <name evidence="8" type="ORF">AB1471_06580</name>
</gene>
<keyword evidence="3" id="KW-1003">Cell membrane</keyword>
<feature type="transmembrane region" description="Helical" evidence="7">
    <location>
        <begin position="203"/>
        <end position="220"/>
    </location>
</feature>
<feature type="transmembrane region" description="Helical" evidence="7">
    <location>
        <begin position="303"/>
        <end position="327"/>
    </location>
</feature>
<feature type="transmembrane region" description="Helical" evidence="7">
    <location>
        <begin position="162"/>
        <end position="182"/>
    </location>
</feature>
<sequence>MSLELIGITVLWIFLYGYLIVASIDFGAGFFAYYARVSKQEHIMSQLINRYLSPVWEVTNVFFVFFFVGLIGFFPDTAYYFGTALLIPGSVGIILLAIRGAFYAFGNYGSKNSTFFLFLYGATGLLIPAALSTALTISEGGFLDVSDNNVVFLAKELFTSPYSWSVVVLAIVSVLYISASFLTYYADRAEDMESRGIMRKFSLLWSAPTIVASLMVFVALREHNPEHFQNAIDIWWMFGLSLVFFMIATFLVYQKKMFGIGFIMVMLQFFFAFFGYGASHLPYILYPYITIEGSVVNETMGTALVVVFIAGLLLLIPSLYLLMRLFLFDADYIKGKK</sequence>
<organism evidence="8 9">
    <name type="scientific">Jeotgalibacillus marinus</name>
    <dbReference type="NCBI Taxonomy" id="86667"/>
    <lineage>
        <taxon>Bacteria</taxon>
        <taxon>Bacillati</taxon>
        <taxon>Bacillota</taxon>
        <taxon>Bacilli</taxon>
        <taxon>Bacillales</taxon>
        <taxon>Caryophanaceae</taxon>
        <taxon>Jeotgalibacillus</taxon>
    </lineage>
</organism>
<dbReference type="EC" id="1.10.3.-" evidence="8"/>
<feature type="transmembrane region" description="Helical" evidence="7">
    <location>
        <begin position="80"/>
        <end position="105"/>
    </location>
</feature>
<evidence type="ECO:0000313" key="8">
    <source>
        <dbReference type="EMBL" id="MEW9501467.1"/>
    </source>
</evidence>
<keyword evidence="8" id="KW-0560">Oxidoreductase</keyword>
<feature type="transmembrane region" description="Helical" evidence="7">
    <location>
        <begin position="55"/>
        <end position="74"/>
    </location>
</feature>
<keyword evidence="6 7" id="KW-0472">Membrane</keyword>
<evidence type="ECO:0000256" key="2">
    <source>
        <dbReference type="ARBA" id="ARBA00007543"/>
    </source>
</evidence>
<keyword evidence="9" id="KW-1185">Reference proteome</keyword>